<keyword evidence="5" id="KW-0411">Iron-sulfur</keyword>
<dbReference type="InterPro" id="IPR013785">
    <property type="entry name" value="Aldolase_TIM"/>
</dbReference>
<keyword evidence="3" id="KW-0479">Metal-binding</keyword>
<dbReference type="SFLD" id="SFLDS00029">
    <property type="entry name" value="Radical_SAM"/>
    <property type="match status" value="1"/>
</dbReference>
<dbReference type="SUPFAM" id="SSF102114">
    <property type="entry name" value="Radical SAM enzymes"/>
    <property type="match status" value="1"/>
</dbReference>
<dbReference type="GO" id="GO:0003824">
    <property type="term" value="F:catalytic activity"/>
    <property type="evidence" value="ECO:0007669"/>
    <property type="project" value="InterPro"/>
</dbReference>
<keyword evidence="4" id="KW-0408">Iron</keyword>
<dbReference type="Pfam" id="PF13186">
    <property type="entry name" value="SPASM"/>
    <property type="match status" value="1"/>
</dbReference>
<evidence type="ECO:0000259" key="7">
    <source>
        <dbReference type="Pfam" id="PF13186"/>
    </source>
</evidence>
<dbReference type="CDD" id="cd01335">
    <property type="entry name" value="Radical_SAM"/>
    <property type="match status" value="1"/>
</dbReference>
<reference evidence="8" key="1">
    <citation type="submission" date="2018-05" db="EMBL/GenBank/DDBJ databases">
        <authorList>
            <person name="Lanie J.A."/>
            <person name="Ng W.-L."/>
            <person name="Kazmierczak K.M."/>
            <person name="Andrzejewski T.M."/>
            <person name="Davidsen T.M."/>
            <person name="Wayne K.J."/>
            <person name="Tettelin H."/>
            <person name="Glass J.I."/>
            <person name="Rusch D."/>
            <person name="Podicherti R."/>
            <person name="Tsui H.-C.T."/>
            <person name="Winkler M.E."/>
        </authorList>
    </citation>
    <scope>NUCLEOTIDE SEQUENCE</scope>
    <source>
        <strain evidence="8">KNB</strain>
    </source>
</reference>
<organism evidence="8">
    <name type="scientific">Candidatus Nitrotoga fabula</name>
    <dbReference type="NCBI Taxonomy" id="2182327"/>
    <lineage>
        <taxon>Bacteria</taxon>
        <taxon>Pseudomonadati</taxon>
        <taxon>Pseudomonadota</taxon>
        <taxon>Betaproteobacteria</taxon>
        <taxon>Nitrosomonadales</taxon>
        <taxon>Gallionellaceae</taxon>
        <taxon>Candidatus Nitrotoga</taxon>
    </lineage>
</organism>
<dbReference type="PANTHER" id="PTHR11228">
    <property type="entry name" value="RADICAL SAM DOMAIN PROTEIN"/>
    <property type="match status" value="1"/>
</dbReference>
<comment type="cofactor">
    <cofactor evidence="1">
        <name>[4Fe-4S] cluster</name>
        <dbReference type="ChEBI" id="CHEBI:49883"/>
    </cofactor>
</comment>
<feature type="domain" description="4Fe4S-binding SPASM" evidence="7">
    <location>
        <begin position="229"/>
        <end position="290"/>
    </location>
</feature>
<proteinExistence type="predicted"/>
<dbReference type="GO" id="GO:0046872">
    <property type="term" value="F:metal ion binding"/>
    <property type="evidence" value="ECO:0007669"/>
    <property type="project" value="UniProtKB-KW"/>
</dbReference>
<name>A0A2X0SB51_9PROT</name>
<dbReference type="InterPro" id="IPR050377">
    <property type="entry name" value="Radical_SAM_PqqE_MftC-like"/>
</dbReference>
<evidence type="ECO:0000313" key="8">
    <source>
        <dbReference type="EMBL" id="SPS04671.1"/>
    </source>
</evidence>
<dbReference type="EMBL" id="LS423452">
    <property type="protein sequence ID" value="SPS04671.1"/>
    <property type="molecule type" value="Genomic_DNA"/>
</dbReference>
<dbReference type="AlphaFoldDB" id="A0A2X0SB51"/>
<sequence length="318" mass="36416">MQPKHLYSAHFDIVHGCQLKCVGCPNSTLEPDIYRIAVEDFARCLGNMDVERIHSLRLFNYGEPLLHKQLSAIVAQIPRQRWKVSAVELSTNAQKVYWDDFEEMVKLEVVNKLFVSCDGDGTPESYERLRPPSKWERLIEFLERAARLRDRWAPAMQLLTRTVIQSEEDARRWESVLRPRGWNPEFRRWMALPQAQENRTGRALSVPQGSCTFVADASEFDSHPWFGEINQLYVDADGTVVPCCMHPQAGVLGNLMTQKYSEILNGEARRNFRRQQAENRAAMAVCGKCDVGPVGSEGPSFWSPITYWSANKSELPQK</sequence>
<evidence type="ECO:0000256" key="2">
    <source>
        <dbReference type="ARBA" id="ARBA00022691"/>
    </source>
</evidence>
<dbReference type="GO" id="GO:0051536">
    <property type="term" value="F:iron-sulfur cluster binding"/>
    <property type="evidence" value="ECO:0007669"/>
    <property type="project" value="UniProtKB-KW"/>
</dbReference>
<accession>A0A2X0SB51</accession>
<protein>
    <submittedName>
        <fullName evidence="8">4Fe4S-binding SPASM domain containing protein</fullName>
    </submittedName>
</protein>
<dbReference type="CDD" id="cd21109">
    <property type="entry name" value="SPASM"/>
    <property type="match status" value="1"/>
</dbReference>
<dbReference type="InterPro" id="IPR007197">
    <property type="entry name" value="rSAM"/>
</dbReference>
<keyword evidence="2" id="KW-0949">S-adenosyl-L-methionine</keyword>
<evidence type="ECO:0000259" key="6">
    <source>
        <dbReference type="Pfam" id="PF04055"/>
    </source>
</evidence>
<evidence type="ECO:0000256" key="3">
    <source>
        <dbReference type="ARBA" id="ARBA00022723"/>
    </source>
</evidence>
<dbReference type="InterPro" id="IPR023885">
    <property type="entry name" value="4Fe4S-binding_SPASM_dom"/>
</dbReference>
<evidence type="ECO:0000256" key="5">
    <source>
        <dbReference type="ARBA" id="ARBA00023014"/>
    </source>
</evidence>
<gene>
    <name evidence="8" type="ORF">NITFAB_0260</name>
</gene>
<dbReference type="PANTHER" id="PTHR11228:SF34">
    <property type="entry name" value="TUNGSTEN-CONTAINING ALDEHYDE FERREDOXIN OXIDOREDUCTASE COFACTOR MODIFYING PROTEIN"/>
    <property type="match status" value="1"/>
</dbReference>
<feature type="domain" description="Radical SAM core" evidence="6">
    <location>
        <begin position="14"/>
        <end position="148"/>
    </location>
</feature>
<dbReference type="Gene3D" id="3.20.20.70">
    <property type="entry name" value="Aldolase class I"/>
    <property type="match status" value="1"/>
</dbReference>
<evidence type="ECO:0000256" key="1">
    <source>
        <dbReference type="ARBA" id="ARBA00001966"/>
    </source>
</evidence>
<evidence type="ECO:0000256" key="4">
    <source>
        <dbReference type="ARBA" id="ARBA00023004"/>
    </source>
</evidence>
<dbReference type="InterPro" id="IPR058240">
    <property type="entry name" value="rSAM_sf"/>
</dbReference>
<dbReference type="Pfam" id="PF04055">
    <property type="entry name" value="Radical_SAM"/>
    <property type="match status" value="1"/>
</dbReference>